<organism evidence="1 2">
    <name type="scientific">Salipiger mucosus DSM 16094</name>
    <dbReference type="NCBI Taxonomy" id="1123237"/>
    <lineage>
        <taxon>Bacteria</taxon>
        <taxon>Pseudomonadati</taxon>
        <taxon>Pseudomonadota</taxon>
        <taxon>Alphaproteobacteria</taxon>
        <taxon>Rhodobacterales</taxon>
        <taxon>Roseobacteraceae</taxon>
        <taxon>Salipiger</taxon>
    </lineage>
</organism>
<comment type="caution">
    <text evidence="1">The sequence shown here is derived from an EMBL/GenBank/DDBJ whole genome shotgun (WGS) entry which is preliminary data.</text>
</comment>
<protein>
    <submittedName>
        <fullName evidence="1">Uncharacterized protein</fullName>
    </submittedName>
</protein>
<keyword evidence="2" id="KW-1185">Reference proteome</keyword>
<dbReference type="AlphaFoldDB" id="S9QRY0"/>
<evidence type="ECO:0000313" key="1">
    <source>
        <dbReference type="EMBL" id="EPX82418.1"/>
    </source>
</evidence>
<sequence length="634" mass="70642">MSPETEGMSTDSLAVYVIGQGLNEDMAIRLAATRLARTHARVEVIAEPDHRERFDKLLGALPGLEVTAFEGTVHTPLAGWKEALERLFAAGHAGEVLLTGSHVFGPTGPADPSAPGGYGRPDGAALLAPYWHDCGKDHRLSAAEAPDRVPMLDFTVISPGLMADAAFRAFWRDLAPRADAWRDMLDGPVALGRLLEDGGHEVAYAVPDETAGSAEPRHFEVDRLLAAGAPCLPVSVLLLDPLLHDVGAIDLRAAIDRLRAEDPDLYAAVIRFATRHVKARDFCTIAGQYEIVPTTDSAPQRAGGRRFGPVAVFIHAFYAEMMPEFWEIIGRLPGDAHLFLTTATEANAGAIRAFLDDKGWPAEAREVRVVEENRGRDMSSLFITWRDVALSGRYEVALRLHSKRTPQVSRQVGENFKDHLFDNLAASPGYVNNVLDLFEAQPDLGLVLPPLVHVGFGTLGHAWYNNKRTLAALAAEMYIDVPLDDHTPVAPYGTMYWFRLDALRKMFDWRWKWTDYNAEPHHIDGGVAHVQERLIGYAVHDRGYRIVQVMQPRRAAQDYARLEYKAQMYAAHCSSNNVVDQKLELDTRGLPLRRALYRSLRDVYGRTLTRYPRSREILKPFKNVAVFLLLQRRD</sequence>
<name>S9QRY0_9RHOB</name>
<dbReference type="Proteomes" id="UP000015347">
    <property type="component" value="Unassembled WGS sequence"/>
</dbReference>
<accession>S9QRY0</accession>
<reference evidence="2" key="1">
    <citation type="journal article" date="2014" name="Stand. Genomic Sci.">
        <title>Genome sequence of the exopolysaccharide-producing Salipiger mucosus type strain (DSM 16094(T)), a moderately halophilic member of the Roseobacter clade.</title>
        <authorList>
            <person name="Riedel T."/>
            <person name="Spring S."/>
            <person name="Fiebig A."/>
            <person name="Petersen J."/>
            <person name="Kyrpides N.C."/>
            <person name="Goker M."/>
            <person name="Klenk H.P."/>
        </authorList>
    </citation>
    <scope>NUCLEOTIDE SEQUENCE [LARGE SCALE GENOMIC DNA]</scope>
    <source>
        <strain evidence="2">DSM 16094</strain>
    </source>
</reference>
<dbReference type="HOGENOM" id="CLU_431405_0_0_5"/>
<dbReference type="InterPro" id="IPR007739">
    <property type="entry name" value="RgpF"/>
</dbReference>
<dbReference type="STRING" id="1123237.Salmuc_03223"/>
<dbReference type="EMBL" id="APVH01000022">
    <property type="protein sequence ID" value="EPX82418.1"/>
    <property type="molecule type" value="Genomic_DNA"/>
</dbReference>
<proteinExistence type="predicted"/>
<gene>
    <name evidence="1" type="ORF">Salmuc_03223</name>
</gene>
<dbReference type="Pfam" id="PF05045">
    <property type="entry name" value="RgpF"/>
    <property type="match status" value="1"/>
</dbReference>
<dbReference type="eggNOG" id="COG3754">
    <property type="taxonomic scope" value="Bacteria"/>
</dbReference>
<evidence type="ECO:0000313" key="2">
    <source>
        <dbReference type="Proteomes" id="UP000015347"/>
    </source>
</evidence>